<reference evidence="5" key="1">
    <citation type="submission" date="2022-12" db="EMBL/GenBank/DDBJ databases">
        <authorList>
            <person name="Ruckert C."/>
            <person name="Busche T."/>
            <person name="Kalinowski J."/>
            <person name="Wittmann C."/>
        </authorList>
    </citation>
    <scope>NUCLEOTIDE SEQUENCE</scope>
    <source>
        <strain evidence="5">DSM 40467</strain>
    </source>
</reference>
<evidence type="ECO:0000313" key="5">
    <source>
        <dbReference type="EMBL" id="WAZ26553.1"/>
    </source>
</evidence>
<dbReference type="SFLD" id="SFLDG01129">
    <property type="entry name" value="C1.5:_HAD__Beta-PGM__Phosphata"/>
    <property type="match status" value="1"/>
</dbReference>
<evidence type="ECO:0000256" key="2">
    <source>
        <dbReference type="ARBA" id="ARBA00006171"/>
    </source>
</evidence>
<dbReference type="CDD" id="cd07505">
    <property type="entry name" value="HAD_BPGM-like"/>
    <property type="match status" value="1"/>
</dbReference>
<dbReference type="PANTHER" id="PTHR46193:SF10">
    <property type="entry name" value="6-PHOSPHOGLUCONATE PHOSPHATASE"/>
    <property type="match status" value="1"/>
</dbReference>
<dbReference type="Proteomes" id="UP001164439">
    <property type="component" value="Chromosome"/>
</dbReference>
<dbReference type="SFLD" id="SFLDS00003">
    <property type="entry name" value="Haloacid_Dehalogenase"/>
    <property type="match status" value="1"/>
</dbReference>
<name>A0ABY7KSP2_9ACTN</name>
<dbReference type="Pfam" id="PF00702">
    <property type="entry name" value="Hydrolase"/>
    <property type="match status" value="1"/>
</dbReference>
<proteinExistence type="inferred from homology"/>
<dbReference type="Gene3D" id="3.40.50.1000">
    <property type="entry name" value="HAD superfamily/HAD-like"/>
    <property type="match status" value="1"/>
</dbReference>
<protein>
    <submittedName>
        <fullName evidence="5">HAD family phosphatase</fullName>
    </submittedName>
</protein>
<dbReference type="InterPro" id="IPR036412">
    <property type="entry name" value="HAD-like_sf"/>
</dbReference>
<dbReference type="PANTHER" id="PTHR46193">
    <property type="entry name" value="6-PHOSPHOGLUCONATE PHOSPHATASE"/>
    <property type="match status" value="1"/>
</dbReference>
<dbReference type="EMBL" id="CP114413">
    <property type="protein sequence ID" value="WAZ26553.1"/>
    <property type="molecule type" value="Genomic_DNA"/>
</dbReference>
<sequence>MITFTVAAVVFDCDGTLMDTHPCVRHAVSGMFARRDRSSSPLVHTRLASLALPAQAAILAELLDEPATALLTELEHSTIAALPRLARPMPGALDLVRRTAPRMPTAIASNSSRSLLDATLALAGLADLVPFTVAADEVAAPKPAPDLYLVACDALGVRPEQALAVEDSLTGAHAARAAGVPVLGVGPALARHRSSTDWWTPDLQGVHMVRLDRADQKGTIVRHA</sequence>
<keyword evidence="4" id="KW-0460">Magnesium</keyword>
<keyword evidence="3" id="KW-0479">Metal-binding</keyword>
<gene>
    <name evidence="5" type="ORF">STRCI_008142</name>
</gene>
<dbReference type="RefSeq" id="WP_269664038.1">
    <property type="nucleotide sequence ID" value="NZ_CP114413.1"/>
</dbReference>
<accession>A0ABY7KSP2</accession>
<dbReference type="InterPro" id="IPR023198">
    <property type="entry name" value="PGP-like_dom2"/>
</dbReference>
<dbReference type="InterPro" id="IPR051600">
    <property type="entry name" value="Beta-PGM-like"/>
</dbReference>
<dbReference type="PRINTS" id="PR00413">
    <property type="entry name" value="HADHALOGNASE"/>
</dbReference>
<dbReference type="InterPro" id="IPR023214">
    <property type="entry name" value="HAD_sf"/>
</dbReference>
<dbReference type="NCBIfam" id="TIGR01509">
    <property type="entry name" value="HAD-SF-IA-v3"/>
    <property type="match status" value="1"/>
</dbReference>
<dbReference type="Gene3D" id="1.10.150.240">
    <property type="entry name" value="Putative phosphatase, domain 2"/>
    <property type="match status" value="1"/>
</dbReference>
<organism evidence="5 6">
    <name type="scientific">Streptomyces cinnabarinus</name>
    <dbReference type="NCBI Taxonomy" id="67287"/>
    <lineage>
        <taxon>Bacteria</taxon>
        <taxon>Bacillati</taxon>
        <taxon>Actinomycetota</taxon>
        <taxon>Actinomycetes</taxon>
        <taxon>Kitasatosporales</taxon>
        <taxon>Streptomycetaceae</taxon>
        <taxon>Streptomyces</taxon>
    </lineage>
</organism>
<dbReference type="SUPFAM" id="SSF56784">
    <property type="entry name" value="HAD-like"/>
    <property type="match status" value="1"/>
</dbReference>
<keyword evidence="6" id="KW-1185">Reference proteome</keyword>
<comment type="similarity">
    <text evidence="2">Belongs to the HAD-like hydrolase superfamily. CbbY/CbbZ/Gph/YieH family.</text>
</comment>
<evidence type="ECO:0000256" key="3">
    <source>
        <dbReference type="ARBA" id="ARBA00022723"/>
    </source>
</evidence>
<comment type="cofactor">
    <cofactor evidence="1">
        <name>Mg(2+)</name>
        <dbReference type="ChEBI" id="CHEBI:18420"/>
    </cofactor>
</comment>
<evidence type="ECO:0000313" key="6">
    <source>
        <dbReference type="Proteomes" id="UP001164439"/>
    </source>
</evidence>
<evidence type="ECO:0000256" key="1">
    <source>
        <dbReference type="ARBA" id="ARBA00001946"/>
    </source>
</evidence>
<dbReference type="InterPro" id="IPR006439">
    <property type="entry name" value="HAD-SF_hydro_IA"/>
</dbReference>
<evidence type="ECO:0000256" key="4">
    <source>
        <dbReference type="ARBA" id="ARBA00022842"/>
    </source>
</evidence>